<name>A0A520M7M7_9GAMM</name>
<feature type="active site" description="Proton donor" evidence="4">
    <location>
        <position position="202"/>
    </location>
</feature>
<comment type="similarity">
    <text evidence="4">Belongs to the PNP synthase family.</text>
</comment>
<organism evidence="5 6">
    <name type="scientific">SAR86 cluster bacterium</name>
    <dbReference type="NCBI Taxonomy" id="2030880"/>
    <lineage>
        <taxon>Bacteria</taxon>
        <taxon>Pseudomonadati</taxon>
        <taxon>Pseudomonadota</taxon>
        <taxon>Gammaproteobacteria</taxon>
        <taxon>SAR86 cluster</taxon>
    </lineage>
</organism>
<accession>A0A520M7M7</accession>
<comment type="subunit">
    <text evidence="4">Homooctamer; tetramer of dimers.</text>
</comment>
<protein>
    <recommendedName>
        <fullName evidence="4">Pyridoxine 5'-phosphate synthase</fullName>
        <shortName evidence="4">PNP synthase</shortName>
        <ecNumber evidence="4">2.6.99.2</ecNumber>
    </recommendedName>
</protein>
<evidence type="ECO:0000256" key="3">
    <source>
        <dbReference type="ARBA" id="ARBA00023096"/>
    </source>
</evidence>
<sequence>MLLSINLNKIALLRNSRGSNYPNLEKFAIQAIEEGAEGITLHPRPDHRHSTSDDVINLSSIVKSLGAEFNIEGNPFEPSSGEYLGFYELIKLTNPTQATLVPDTLNQVTSDHGWKSGKHDEELKVIINSLLSHTNRVSLFIDPDLDSVKYAKSVQANSIEIYTEEYAKTFLKDSDKTNTIVESYKDIIGFAKDNNLRVNAGHDLNLENLPLLRSLNLIDEVSIGHAVIIDSLKYGFKETINKYKNITKG</sequence>
<comment type="function">
    <text evidence="4">Catalyzes the complicated ring closure reaction between the two acyclic compounds 1-deoxy-D-xylulose-5-phosphate (DXP) and 3-amino-2-oxopropyl phosphate (1-amino-acetone-3-phosphate or AAP) to form pyridoxine 5'-phosphate (PNP) and inorganic phosphate.</text>
</comment>
<dbReference type="GO" id="GO:0005829">
    <property type="term" value="C:cytosol"/>
    <property type="evidence" value="ECO:0007669"/>
    <property type="project" value="TreeGrafter"/>
</dbReference>
<dbReference type="EMBL" id="SHBM01000032">
    <property type="protein sequence ID" value="RZO17240.1"/>
    <property type="molecule type" value="Genomic_DNA"/>
</dbReference>
<evidence type="ECO:0000256" key="1">
    <source>
        <dbReference type="ARBA" id="ARBA00022490"/>
    </source>
</evidence>
<feature type="binding site" evidence="4">
    <location>
        <begin position="224"/>
        <end position="225"/>
    </location>
    <ligand>
        <name>3-amino-2-oxopropyl phosphate</name>
        <dbReference type="ChEBI" id="CHEBI:57279"/>
    </ligand>
</feature>
<dbReference type="Pfam" id="PF03740">
    <property type="entry name" value="PdxJ"/>
    <property type="match status" value="1"/>
</dbReference>
<feature type="binding site" evidence="4">
    <location>
        <position position="17"/>
    </location>
    <ligand>
        <name>3-amino-2-oxopropyl phosphate</name>
        <dbReference type="ChEBI" id="CHEBI:57279"/>
    </ligand>
</feature>
<dbReference type="Proteomes" id="UP000318359">
    <property type="component" value="Unassembled WGS sequence"/>
</dbReference>
<dbReference type="InterPro" id="IPR013785">
    <property type="entry name" value="Aldolase_TIM"/>
</dbReference>
<dbReference type="Gene3D" id="3.20.20.70">
    <property type="entry name" value="Aldolase class I"/>
    <property type="match status" value="1"/>
</dbReference>
<evidence type="ECO:0000313" key="6">
    <source>
        <dbReference type="Proteomes" id="UP000318359"/>
    </source>
</evidence>
<keyword evidence="3 4" id="KW-0664">Pyridoxine biosynthesis</keyword>
<dbReference type="SUPFAM" id="SSF63892">
    <property type="entry name" value="Pyridoxine 5'-phosphate synthase"/>
    <property type="match status" value="1"/>
</dbReference>
<feature type="binding site" evidence="4">
    <location>
        <position position="109"/>
    </location>
    <ligand>
        <name>1-deoxy-D-xylulose 5-phosphate</name>
        <dbReference type="ChEBI" id="CHEBI:57792"/>
    </ligand>
</feature>
<keyword evidence="1 4" id="KW-0963">Cytoplasm</keyword>
<reference evidence="5 6" key="1">
    <citation type="submission" date="2019-02" db="EMBL/GenBank/DDBJ databases">
        <title>Prokaryotic population dynamics and viral predation in marine succession experiment using metagenomics: the confinement effect.</title>
        <authorList>
            <person name="Haro-Moreno J.M."/>
            <person name="Rodriguez-Valera F."/>
            <person name="Lopez-Perez M."/>
        </authorList>
    </citation>
    <scope>NUCLEOTIDE SEQUENCE [LARGE SCALE GENOMIC DNA]</scope>
    <source>
        <strain evidence="5">MED-G167</strain>
    </source>
</reference>
<dbReference type="InterPro" id="IPR036130">
    <property type="entry name" value="Pyridoxine-5'_phos_synth"/>
</dbReference>
<feature type="binding site" evidence="4">
    <location>
        <position position="203"/>
    </location>
    <ligand>
        <name>3-amino-2-oxopropyl phosphate</name>
        <dbReference type="ChEBI" id="CHEBI:57279"/>
    </ligand>
</feature>
<dbReference type="HAMAP" id="MF_00279">
    <property type="entry name" value="PdxJ"/>
    <property type="match status" value="1"/>
</dbReference>
<feature type="active site" description="Proton acceptor" evidence="4">
    <location>
        <position position="42"/>
    </location>
</feature>
<comment type="subcellular location">
    <subcellularLocation>
        <location evidence="4">Cytoplasm</location>
    </subcellularLocation>
</comment>
<evidence type="ECO:0000313" key="5">
    <source>
        <dbReference type="EMBL" id="RZO17240.1"/>
    </source>
</evidence>
<dbReference type="PANTHER" id="PTHR30456">
    <property type="entry name" value="PYRIDOXINE 5'-PHOSPHATE SYNTHASE"/>
    <property type="match status" value="1"/>
</dbReference>
<comment type="catalytic activity">
    <reaction evidence="4">
        <text>3-amino-2-oxopropyl phosphate + 1-deoxy-D-xylulose 5-phosphate = pyridoxine 5'-phosphate + phosphate + 2 H2O + H(+)</text>
        <dbReference type="Rhea" id="RHEA:15265"/>
        <dbReference type="ChEBI" id="CHEBI:15377"/>
        <dbReference type="ChEBI" id="CHEBI:15378"/>
        <dbReference type="ChEBI" id="CHEBI:43474"/>
        <dbReference type="ChEBI" id="CHEBI:57279"/>
        <dbReference type="ChEBI" id="CHEBI:57792"/>
        <dbReference type="ChEBI" id="CHEBI:58589"/>
        <dbReference type="EC" id="2.6.99.2"/>
    </reaction>
</comment>
<comment type="caution">
    <text evidence="5">The sequence shown here is derived from an EMBL/GenBank/DDBJ whole genome shotgun (WGS) entry which is preliminary data.</text>
</comment>
<dbReference type="NCBIfam" id="NF003626">
    <property type="entry name" value="PRK05265.1-4"/>
    <property type="match status" value="1"/>
</dbReference>
<evidence type="ECO:0000256" key="2">
    <source>
        <dbReference type="ARBA" id="ARBA00022679"/>
    </source>
</evidence>
<feature type="binding site" evidence="4">
    <location>
        <position position="44"/>
    </location>
    <ligand>
        <name>1-deoxy-D-xylulose 5-phosphate</name>
        <dbReference type="ChEBI" id="CHEBI:57792"/>
    </ligand>
</feature>
<dbReference type="UniPathway" id="UPA00244">
    <property type="reaction ID" value="UER00313"/>
</dbReference>
<proteinExistence type="inferred from homology"/>
<dbReference type="InterPro" id="IPR004569">
    <property type="entry name" value="PyrdxlP_synth_PdxJ"/>
</dbReference>
<comment type="caution">
    <text evidence="4">Lacks conserved residue(s) required for the propagation of feature annotation.</text>
</comment>
<feature type="binding site" evidence="4">
    <location>
        <position position="6"/>
    </location>
    <ligand>
        <name>3-amino-2-oxopropyl phosphate</name>
        <dbReference type="ChEBI" id="CHEBI:57279"/>
    </ligand>
</feature>
<evidence type="ECO:0000256" key="4">
    <source>
        <dbReference type="HAMAP-Rule" id="MF_00279"/>
    </source>
</evidence>
<keyword evidence="2 4" id="KW-0808">Transferase</keyword>
<dbReference type="PANTHER" id="PTHR30456:SF0">
    <property type="entry name" value="PYRIDOXINE 5'-PHOSPHATE SYNTHASE"/>
    <property type="match status" value="1"/>
</dbReference>
<dbReference type="GO" id="GO:0008615">
    <property type="term" value="P:pyridoxine biosynthetic process"/>
    <property type="evidence" value="ECO:0007669"/>
    <property type="project" value="UniProtKB-UniRule"/>
</dbReference>
<dbReference type="EC" id="2.6.99.2" evidence="4"/>
<dbReference type="GO" id="GO:0033856">
    <property type="term" value="F:pyridoxine 5'-phosphate synthase activity"/>
    <property type="evidence" value="ECO:0007669"/>
    <property type="project" value="UniProtKB-EC"/>
</dbReference>
<feature type="binding site" evidence="4">
    <location>
        <position position="49"/>
    </location>
    <ligand>
        <name>1-deoxy-D-xylulose 5-phosphate</name>
        <dbReference type="ChEBI" id="CHEBI:57792"/>
    </ligand>
</feature>
<feature type="active site" description="Proton acceptor" evidence="4">
    <location>
        <position position="72"/>
    </location>
</feature>
<dbReference type="AlphaFoldDB" id="A0A520M7M7"/>
<feature type="site" description="Transition state stabilizer" evidence="4">
    <location>
        <position position="160"/>
    </location>
</feature>
<gene>
    <name evidence="4" type="primary">pdxJ</name>
    <name evidence="5" type="ORF">EVB00_02370</name>
</gene>
<comment type="pathway">
    <text evidence="4">Cofactor biosynthesis; pyridoxine 5'-phosphate biosynthesis; pyridoxine 5'-phosphate from D-erythrose 4-phosphate: step 5/5.</text>
</comment>